<comment type="caution">
    <text evidence="1">The sequence shown here is derived from an EMBL/GenBank/DDBJ whole genome shotgun (WGS) entry which is preliminary data.</text>
</comment>
<gene>
    <name evidence="1" type="ORF">BDR25DRAFT_312922</name>
</gene>
<dbReference type="EMBL" id="MU003502">
    <property type="protein sequence ID" value="KAF2472370.1"/>
    <property type="molecule type" value="Genomic_DNA"/>
</dbReference>
<evidence type="ECO:0000313" key="1">
    <source>
        <dbReference type="EMBL" id="KAF2472370.1"/>
    </source>
</evidence>
<proteinExistence type="predicted"/>
<accession>A0ACB6R210</accession>
<name>A0ACB6R210_9PLEO</name>
<reference evidence="1" key="1">
    <citation type="journal article" date="2020" name="Stud. Mycol.">
        <title>101 Dothideomycetes genomes: a test case for predicting lifestyles and emergence of pathogens.</title>
        <authorList>
            <person name="Haridas S."/>
            <person name="Albert R."/>
            <person name="Binder M."/>
            <person name="Bloem J."/>
            <person name="Labutti K."/>
            <person name="Salamov A."/>
            <person name="Andreopoulos B."/>
            <person name="Baker S."/>
            <person name="Barry K."/>
            <person name="Bills G."/>
            <person name="Bluhm B."/>
            <person name="Cannon C."/>
            <person name="Castanera R."/>
            <person name="Culley D."/>
            <person name="Daum C."/>
            <person name="Ezra D."/>
            <person name="Gonzalez J."/>
            <person name="Henrissat B."/>
            <person name="Kuo A."/>
            <person name="Liang C."/>
            <person name="Lipzen A."/>
            <person name="Lutzoni F."/>
            <person name="Magnuson J."/>
            <person name="Mondo S."/>
            <person name="Nolan M."/>
            <person name="Ohm R."/>
            <person name="Pangilinan J."/>
            <person name="Park H.-J."/>
            <person name="Ramirez L."/>
            <person name="Alfaro M."/>
            <person name="Sun H."/>
            <person name="Tritt A."/>
            <person name="Yoshinaga Y."/>
            <person name="Zwiers L.-H."/>
            <person name="Turgeon B."/>
            <person name="Goodwin S."/>
            <person name="Spatafora J."/>
            <person name="Crous P."/>
            <person name="Grigoriev I."/>
        </authorList>
    </citation>
    <scope>NUCLEOTIDE SEQUENCE</scope>
    <source>
        <strain evidence="1">ATCC 200398</strain>
    </source>
</reference>
<sequence length="130" mass="14196">MAQGDYGSDFPLKSPNLSYWPATSADLDLIASLQSMDGSTMDTCGIVSDAEWTFGEHHEAPEQSPERQQSLQKINQDAGGRDFGSDSTSSDTYICDFHVVEHLTVPVILSSDPLFGTNAFKACVAYFYES</sequence>
<protein>
    <submittedName>
        <fullName evidence="1">Uncharacterized protein</fullName>
    </submittedName>
</protein>
<organism evidence="1 2">
    <name type="scientific">Lindgomyces ingoldianus</name>
    <dbReference type="NCBI Taxonomy" id="673940"/>
    <lineage>
        <taxon>Eukaryota</taxon>
        <taxon>Fungi</taxon>
        <taxon>Dikarya</taxon>
        <taxon>Ascomycota</taxon>
        <taxon>Pezizomycotina</taxon>
        <taxon>Dothideomycetes</taxon>
        <taxon>Pleosporomycetidae</taxon>
        <taxon>Pleosporales</taxon>
        <taxon>Lindgomycetaceae</taxon>
        <taxon>Lindgomyces</taxon>
    </lineage>
</organism>
<dbReference type="Proteomes" id="UP000799755">
    <property type="component" value="Unassembled WGS sequence"/>
</dbReference>
<evidence type="ECO:0000313" key="2">
    <source>
        <dbReference type="Proteomes" id="UP000799755"/>
    </source>
</evidence>
<keyword evidence="2" id="KW-1185">Reference proteome</keyword>